<dbReference type="RefSeq" id="WP_095510235.1">
    <property type="nucleotide sequence ID" value="NZ_MQWD01000001.1"/>
</dbReference>
<sequence>MRARYSFRSGLRGARAVLLTLVAAFCVAAPALAQAAYTPAFDVEVVTQRGDADAAQARVDVYTAVPNTSLRFLARAGGFEASYAVTVGLYALDADGEQQGLVVSRTFEREVAVAEYEATQDGEREDRAVQSLAVAPGRYLVEVAVEDGASGRSLSREVAHVVRDVSGADVAISDPLLLRAYDPAAGTATPIVGATVSTEDEVFWVSYELYAPAPTDLEVTYVVTEQSRVRERPTFGALLGLAPRQQADLGTPVAVTETLELEPGRTPAAFRIETEALQVGDYTLTVRLATPEGQEIASVDKRFAVRWMGLDSQIADLDQAIAQLRYVAKDDELRAIRNAPTPEEQRRLFLTFWDRRDPSPGTARNERMEEYYFRVAYANERYSRFHDRGWNTDRGEIFIRFGEPDYVEDHPFNYGTQPYQIWNYYGQGRRFIFVDETGMGDFRLLIPHWDDRTRM</sequence>
<gene>
    <name evidence="3" type="ORF">BSZ37_09045</name>
</gene>
<dbReference type="InterPro" id="IPR030959">
    <property type="entry name" value="GWxTD_dom"/>
</dbReference>
<keyword evidence="1" id="KW-0732">Signal</keyword>
<protein>
    <recommendedName>
        <fullName evidence="2">GWxTD domain-containing protein</fullName>
    </recommendedName>
</protein>
<dbReference type="Proteomes" id="UP000216339">
    <property type="component" value="Unassembled WGS sequence"/>
</dbReference>
<name>A0A271IZB1_9BACT</name>
<feature type="domain" description="GWxTD" evidence="2">
    <location>
        <begin position="313"/>
        <end position="410"/>
    </location>
</feature>
<dbReference type="AlphaFoldDB" id="A0A271IZB1"/>
<evidence type="ECO:0000259" key="2">
    <source>
        <dbReference type="Pfam" id="PF20094"/>
    </source>
</evidence>
<reference evidence="3 4" key="1">
    <citation type="submission" date="2016-11" db="EMBL/GenBank/DDBJ databases">
        <title>Study of marine rhodopsin-containing bacteria.</title>
        <authorList>
            <person name="Yoshizawa S."/>
            <person name="Kumagai Y."/>
            <person name="Kogure K."/>
        </authorList>
    </citation>
    <scope>NUCLEOTIDE SEQUENCE [LARGE SCALE GENOMIC DNA]</scope>
    <source>
        <strain evidence="3 4">SAORIC-28</strain>
    </source>
</reference>
<evidence type="ECO:0000256" key="1">
    <source>
        <dbReference type="SAM" id="SignalP"/>
    </source>
</evidence>
<comment type="caution">
    <text evidence="3">The sequence shown here is derived from an EMBL/GenBank/DDBJ whole genome shotgun (WGS) entry which is preliminary data.</text>
</comment>
<keyword evidence="4" id="KW-1185">Reference proteome</keyword>
<proteinExistence type="predicted"/>
<evidence type="ECO:0000313" key="4">
    <source>
        <dbReference type="Proteomes" id="UP000216339"/>
    </source>
</evidence>
<dbReference type="Pfam" id="PF20094">
    <property type="entry name" value="GWxTD_dom"/>
    <property type="match status" value="1"/>
</dbReference>
<dbReference type="EMBL" id="MQWD01000001">
    <property type="protein sequence ID" value="PAP76576.1"/>
    <property type="molecule type" value="Genomic_DNA"/>
</dbReference>
<organism evidence="3 4">
    <name type="scientific">Rubrivirga marina</name>
    <dbReference type="NCBI Taxonomy" id="1196024"/>
    <lineage>
        <taxon>Bacteria</taxon>
        <taxon>Pseudomonadati</taxon>
        <taxon>Rhodothermota</taxon>
        <taxon>Rhodothermia</taxon>
        <taxon>Rhodothermales</taxon>
        <taxon>Rubricoccaceae</taxon>
        <taxon>Rubrivirga</taxon>
    </lineage>
</organism>
<feature type="signal peptide" evidence="1">
    <location>
        <begin position="1"/>
        <end position="35"/>
    </location>
</feature>
<feature type="chain" id="PRO_5011995469" description="GWxTD domain-containing protein" evidence="1">
    <location>
        <begin position="36"/>
        <end position="455"/>
    </location>
</feature>
<dbReference type="OrthoDB" id="9814412at2"/>
<evidence type="ECO:0000313" key="3">
    <source>
        <dbReference type="EMBL" id="PAP76576.1"/>
    </source>
</evidence>
<dbReference type="NCBIfam" id="TIGR04514">
    <property type="entry name" value="GWxTD_dom"/>
    <property type="match status" value="1"/>
</dbReference>
<accession>A0A271IZB1</accession>